<dbReference type="Proteomes" id="UP000176631">
    <property type="component" value="Unassembled WGS sequence"/>
</dbReference>
<dbReference type="EMBL" id="MHCP01000006">
    <property type="protein sequence ID" value="OGY24535.1"/>
    <property type="molecule type" value="Genomic_DNA"/>
</dbReference>
<dbReference type="AlphaFoldDB" id="A0A1G1WA50"/>
<evidence type="ECO:0000313" key="2">
    <source>
        <dbReference type="Proteomes" id="UP000176631"/>
    </source>
</evidence>
<organism evidence="1 2">
    <name type="scientific">Candidatus Woykebacteria bacterium RBG_13_40_15</name>
    <dbReference type="NCBI Taxonomy" id="1802593"/>
    <lineage>
        <taxon>Bacteria</taxon>
        <taxon>Candidatus Woykeibacteriota</taxon>
    </lineage>
</organism>
<evidence type="ECO:0008006" key="3">
    <source>
        <dbReference type="Google" id="ProtNLM"/>
    </source>
</evidence>
<gene>
    <name evidence="1" type="ORF">A2172_03935</name>
</gene>
<reference evidence="1 2" key="1">
    <citation type="journal article" date="2016" name="Nat. Commun.">
        <title>Thousands of microbial genomes shed light on interconnected biogeochemical processes in an aquifer system.</title>
        <authorList>
            <person name="Anantharaman K."/>
            <person name="Brown C.T."/>
            <person name="Hug L.A."/>
            <person name="Sharon I."/>
            <person name="Castelle C.J."/>
            <person name="Probst A.J."/>
            <person name="Thomas B.C."/>
            <person name="Singh A."/>
            <person name="Wilkins M.J."/>
            <person name="Karaoz U."/>
            <person name="Brodie E.L."/>
            <person name="Williams K.H."/>
            <person name="Hubbard S.S."/>
            <person name="Banfield J.F."/>
        </authorList>
    </citation>
    <scope>NUCLEOTIDE SEQUENCE [LARGE SCALE GENOMIC DNA]</scope>
</reference>
<comment type="caution">
    <text evidence="1">The sequence shown here is derived from an EMBL/GenBank/DDBJ whole genome shotgun (WGS) entry which is preliminary data.</text>
</comment>
<evidence type="ECO:0000313" key="1">
    <source>
        <dbReference type="EMBL" id="OGY24535.1"/>
    </source>
</evidence>
<sequence>MEIYLVPLTKYAEEQGVHRTTVWRWTKENTVDYYALVESGKKERKKWFHSEELNPKRKVLNIGLPI</sequence>
<proteinExistence type="predicted"/>
<protein>
    <recommendedName>
        <fullName evidence="3">Helix-turn-helix domain-containing protein</fullName>
    </recommendedName>
</protein>
<name>A0A1G1WA50_9BACT</name>
<accession>A0A1G1WA50</accession>